<dbReference type="FunFam" id="2.60.260.20:FF:000005">
    <property type="entry name" value="Chaperone protein dnaJ 1, mitochondrial"/>
    <property type="match status" value="1"/>
</dbReference>
<dbReference type="Pfam" id="PF00226">
    <property type="entry name" value="DnaJ"/>
    <property type="match status" value="1"/>
</dbReference>
<dbReference type="Gene3D" id="1.10.287.110">
    <property type="entry name" value="DnaJ domain"/>
    <property type="match status" value="1"/>
</dbReference>
<gene>
    <name evidence="7" type="ORF">HLV38_04660</name>
</gene>
<organism evidence="7 8">
    <name type="scientific">Berryella wangjianweii</name>
    <dbReference type="NCBI Taxonomy" id="2734634"/>
    <lineage>
        <taxon>Bacteria</taxon>
        <taxon>Bacillati</taxon>
        <taxon>Actinomycetota</taxon>
        <taxon>Coriobacteriia</taxon>
        <taxon>Eggerthellales</taxon>
        <taxon>Eggerthellaceae</taxon>
        <taxon>Berryella</taxon>
    </lineage>
</organism>
<reference evidence="8" key="1">
    <citation type="submission" date="2020-05" db="EMBL/GenBank/DDBJ databases">
        <title>Novel species in genus Nocardioides.</title>
        <authorList>
            <person name="Zhang G."/>
        </authorList>
    </citation>
    <scope>NUCLEOTIDE SEQUENCE [LARGE SCALE GENOMIC DNA]</scope>
    <source>
        <strain evidence="8">zg-1050</strain>
    </source>
</reference>
<keyword evidence="2" id="KW-0677">Repeat</keyword>
<evidence type="ECO:0000256" key="5">
    <source>
        <dbReference type="ARBA" id="ARBA00023186"/>
    </source>
</evidence>
<dbReference type="AlphaFoldDB" id="A0A6M8J7X5"/>
<dbReference type="InterPro" id="IPR001623">
    <property type="entry name" value="DnaJ_domain"/>
</dbReference>
<keyword evidence="1" id="KW-0479">Metal-binding</keyword>
<dbReference type="PROSITE" id="PS50076">
    <property type="entry name" value="DNAJ_2"/>
    <property type="match status" value="1"/>
</dbReference>
<evidence type="ECO:0000256" key="1">
    <source>
        <dbReference type="ARBA" id="ARBA00022723"/>
    </source>
</evidence>
<dbReference type="GO" id="GO:0005737">
    <property type="term" value="C:cytoplasm"/>
    <property type="evidence" value="ECO:0007669"/>
    <property type="project" value="TreeGrafter"/>
</dbReference>
<dbReference type="GO" id="GO:0008270">
    <property type="term" value="F:zinc ion binding"/>
    <property type="evidence" value="ECO:0007669"/>
    <property type="project" value="UniProtKB-KW"/>
</dbReference>
<dbReference type="InterPro" id="IPR036869">
    <property type="entry name" value="J_dom_sf"/>
</dbReference>
<dbReference type="GO" id="GO:0051082">
    <property type="term" value="F:unfolded protein binding"/>
    <property type="evidence" value="ECO:0007669"/>
    <property type="project" value="InterPro"/>
</dbReference>
<name>A0A6M8J7X5_9ACTN</name>
<dbReference type="InterPro" id="IPR008971">
    <property type="entry name" value="HSP40/DnaJ_pept-bd"/>
</dbReference>
<keyword evidence="8" id="KW-1185">Reference proteome</keyword>
<dbReference type="CDD" id="cd06257">
    <property type="entry name" value="DnaJ"/>
    <property type="match status" value="1"/>
</dbReference>
<dbReference type="RefSeq" id="WP_173164640.1">
    <property type="nucleotide sequence ID" value="NZ_CP053716.1"/>
</dbReference>
<keyword evidence="3" id="KW-0863">Zinc-finger</keyword>
<proteinExistence type="predicted"/>
<keyword evidence="4" id="KW-0862">Zinc</keyword>
<protein>
    <submittedName>
        <fullName evidence="7">DnaJ domain-containing protein</fullName>
    </submittedName>
</protein>
<feature type="domain" description="J" evidence="6">
    <location>
        <begin position="6"/>
        <end position="67"/>
    </location>
</feature>
<dbReference type="PANTHER" id="PTHR43096:SF52">
    <property type="entry name" value="DNAJ HOMOLOG 1, MITOCHONDRIAL-RELATED"/>
    <property type="match status" value="1"/>
</dbReference>
<dbReference type="SMART" id="SM00271">
    <property type="entry name" value="DnaJ"/>
    <property type="match status" value="1"/>
</dbReference>
<dbReference type="KEGG" id="bwa:HLV38_04660"/>
<dbReference type="PROSITE" id="PS00636">
    <property type="entry name" value="DNAJ_1"/>
    <property type="match status" value="1"/>
</dbReference>
<dbReference type="EMBL" id="CP053716">
    <property type="protein sequence ID" value="QKF07489.1"/>
    <property type="molecule type" value="Genomic_DNA"/>
</dbReference>
<dbReference type="SUPFAM" id="SSF46565">
    <property type="entry name" value="Chaperone J-domain"/>
    <property type="match status" value="1"/>
</dbReference>
<dbReference type="GO" id="GO:0042026">
    <property type="term" value="P:protein refolding"/>
    <property type="evidence" value="ECO:0007669"/>
    <property type="project" value="TreeGrafter"/>
</dbReference>
<evidence type="ECO:0000256" key="2">
    <source>
        <dbReference type="ARBA" id="ARBA00022737"/>
    </source>
</evidence>
<dbReference type="PRINTS" id="PR00625">
    <property type="entry name" value="JDOMAIN"/>
</dbReference>
<dbReference type="Pfam" id="PF01556">
    <property type="entry name" value="DnaJ_C"/>
    <property type="match status" value="1"/>
</dbReference>
<evidence type="ECO:0000256" key="3">
    <source>
        <dbReference type="ARBA" id="ARBA00022771"/>
    </source>
</evidence>
<evidence type="ECO:0000256" key="4">
    <source>
        <dbReference type="ARBA" id="ARBA00022833"/>
    </source>
</evidence>
<evidence type="ECO:0000313" key="7">
    <source>
        <dbReference type="EMBL" id="QKF07489.1"/>
    </source>
</evidence>
<dbReference type="InterPro" id="IPR002939">
    <property type="entry name" value="DnaJ_C"/>
</dbReference>
<dbReference type="PANTHER" id="PTHR43096">
    <property type="entry name" value="DNAJ HOMOLOG 1, MITOCHONDRIAL-RELATED"/>
    <property type="match status" value="1"/>
</dbReference>
<dbReference type="InterPro" id="IPR018253">
    <property type="entry name" value="DnaJ_domain_CS"/>
</dbReference>
<dbReference type="Proteomes" id="UP000503297">
    <property type="component" value="Chromosome"/>
</dbReference>
<dbReference type="Gene3D" id="2.60.260.20">
    <property type="entry name" value="Urease metallochaperone UreE, N-terminal domain"/>
    <property type="match status" value="2"/>
</dbReference>
<dbReference type="SUPFAM" id="SSF49493">
    <property type="entry name" value="HSP40/DnaJ peptide-binding domain"/>
    <property type="match status" value="2"/>
</dbReference>
<dbReference type="CDD" id="cd10747">
    <property type="entry name" value="DnaJ_C"/>
    <property type="match status" value="1"/>
</dbReference>
<accession>A0A6M8J7X5</accession>
<evidence type="ECO:0000259" key="6">
    <source>
        <dbReference type="PROSITE" id="PS50076"/>
    </source>
</evidence>
<sequence length="309" mass="32626">MDAAPDYYKLLGVSRDASADEVKKAFRRLARTHHPDAGGDEARFKQINEAYEVLSDEKKRRLYDQYGTANESHIPGGWAAGGGPGAGFAGMNWSEILESIRGGNGAFGGWNFAGADGFGGFGGPVPQRGRDSNVTLTVSFDEAFRGCEKRVTVQIPGADARETLSVKVPAGAVEGGRLRFKGKGMPGQNGGAAGDLFVTTKIDPHPHFTRDGANVLIDVPVRIDEATLGASVVVPAPDGTKVRVRVPAGSAPGTVLSVKGKGAPRLKGSGSGDLKIKLQLQVPTKLSDEQREALERFAAASTEEVRTWQ</sequence>
<evidence type="ECO:0000313" key="8">
    <source>
        <dbReference type="Proteomes" id="UP000503297"/>
    </source>
</evidence>
<keyword evidence="5" id="KW-0143">Chaperone</keyword>